<organism evidence="2 3">
    <name type="scientific">Seongchinamella sediminis</name>
    <dbReference type="NCBI Taxonomy" id="2283635"/>
    <lineage>
        <taxon>Bacteria</taxon>
        <taxon>Pseudomonadati</taxon>
        <taxon>Pseudomonadota</taxon>
        <taxon>Gammaproteobacteria</taxon>
        <taxon>Cellvibrionales</taxon>
        <taxon>Halieaceae</taxon>
        <taxon>Seongchinamella</taxon>
    </lineage>
</organism>
<comment type="caution">
    <text evidence="2">The sequence shown here is derived from an EMBL/GenBank/DDBJ whole genome shotgun (WGS) entry which is preliminary data.</text>
</comment>
<dbReference type="Proteomes" id="UP000265509">
    <property type="component" value="Unassembled WGS sequence"/>
</dbReference>
<gene>
    <name evidence="2" type="ORF">DWB85_18765</name>
</gene>
<evidence type="ECO:0000259" key="1">
    <source>
        <dbReference type="Pfam" id="PF12625"/>
    </source>
</evidence>
<name>A0A3L7DT52_9GAMM</name>
<protein>
    <recommendedName>
        <fullName evidence="1">HTH-type transcriptional regulator AraC-type N-terminal domain-containing protein</fullName>
    </recommendedName>
</protein>
<dbReference type="InterPro" id="IPR032687">
    <property type="entry name" value="AraC-type_N"/>
</dbReference>
<accession>A0A3L7DT52</accession>
<keyword evidence="3" id="KW-1185">Reference proteome</keyword>
<evidence type="ECO:0000313" key="3">
    <source>
        <dbReference type="Proteomes" id="UP000265509"/>
    </source>
</evidence>
<dbReference type="EMBL" id="QRAN01000038">
    <property type="protein sequence ID" value="RLQ20236.1"/>
    <property type="molecule type" value="Genomic_DNA"/>
</dbReference>
<reference evidence="2 3" key="1">
    <citation type="submission" date="2018-07" db="EMBL/GenBank/DDBJ databases">
        <title>Halioglobus sp. genome submission.</title>
        <authorList>
            <person name="Ye M.-Q."/>
            <person name="Du Z.-J."/>
        </authorList>
    </citation>
    <scope>NUCLEOTIDE SEQUENCE [LARGE SCALE GENOMIC DNA]</scope>
    <source>
        <strain evidence="2 3">U0301</strain>
    </source>
</reference>
<proteinExistence type="predicted"/>
<feature type="domain" description="HTH-type transcriptional regulator AraC-type N-terminal" evidence="1">
    <location>
        <begin position="24"/>
        <end position="84"/>
    </location>
</feature>
<dbReference type="Pfam" id="PF12625">
    <property type="entry name" value="Arabinose_bd"/>
    <property type="match status" value="1"/>
</dbReference>
<dbReference type="AlphaFoldDB" id="A0A3L7DT52"/>
<sequence>MARSIPLIRSSLLSGFPALVRDLGGRLDEILEDVGFSLEQLEQPTLLIPFDKQVRLLQVAAQSCDREDFALQLAKRQDMAVFGAHVQ</sequence>
<evidence type="ECO:0000313" key="2">
    <source>
        <dbReference type="EMBL" id="RLQ20236.1"/>
    </source>
</evidence>